<dbReference type="Gene3D" id="3.20.20.140">
    <property type="entry name" value="Metal-dependent hydrolases"/>
    <property type="match status" value="1"/>
</dbReference>
<dbReference type="SUPFAM" id="SSF89550">
    <property type="entry name" value="PHP domain-like"/>
    <property type="match status" value="1"/>
</dbReference>
<feature type="domain" description="Polymerase/histidinol phosphatase N-terminal" evidence="1">
    <location>
        <begin position="104"/>
        <end position="168"/>
    </location>
</feature>
<gene>
    <name evidence="2" type="ORF">LCGC14_1856870</name>
</gene>
<dbReference type="GO" id="GO:0004534">
    <property type="term" value="F:5'-3' RNA exonuclease activity"/>
    <property type="evidence" value="ECO:0007669"/>
    <property type="project" value="TreeGrafter"/>
</dbReference>
<dbReference type="InterPro" id="IPR016195">
    <property type="entry name" value="Pol/histidinol_Pase-like"/>
</dbReference>
<dbReference type="AlphaFoldDB" id="A0A0F9GX17"/>
<dbReference type="Pfam" id="PF02811">
    <property type="entry name" value="PHP"/>
    <property type="match status" value="1"/>
</dbReference>
<dbReference type="NCBIfam" id="NF038032">
    <property type="entry name" value="CehA_McbA_metalo"/>
    <property type="match status" value="1"/>
</dbReference>
<dbReference type="PANTHER" id="PTHR42924:SF3">
    <property type="entry name" value="POLYMERASE_HISTIDINOL PHOSPHATASE N-TERMINAL DOMAIN-CONTAINING PROTEIN"/>
    <property type="match status" value="1"/>
</dbReference>
<proteinExistence type="predicted"/>
<dbReference type="InterPro" id="IPR004013">
    <property type="entry name" value="PHP_dom"/>
</dbReference>
<evidence type="ECO:0000313" key="2">
    <source>
        <dbReference type="EMBL" id="KKL95216.1"/>
    </source>
</evidence>
<sequence>IGIFDPRGHEFIDAVGFRGWSGSAKREFFIAPHEATPGYIRGPLFPGDWHVLLGIEKANPEGVRYDVTVSLTLDEDDLLTAETPAVPAAQPATKAKGRSRWVKGDLHCHTVHSDGLNTVDEILTNAIERGLDFLAVTDHNTNTHHEDLVRLAHLPITLIPGEEVTTYWGHANMWGLREWVDFRCADSESMQAVQRFVLQRGGLISVNHPKSVGPPWLFEGWSGYPCMEVWQAPWRFYNWESLERWDDMLRQGERVVAVGGSDVHSIPPQRPMHPHGLGNPCTWVCTQGSPSEASILDGIRRGHVSICDDPNGAQLILTADENGDGRFEKMMGDTVEATEGQRVSFRVWTNGGSDRRLWLICDGLPLDVIPLDRPEVMHTFSLELSGRGYVRAELRGFRGRPERGEVVWAMTNPIWLKIRR</sequence>
<organism evidence="2">
    <name type="scientific">marine sediment metagenome</name>
    <dbReference type="NCBI Taxonomy" id="412755"/>
    <lineage>
        <taxon>unclassified sequences</taxon>
        <taxon>metagenomes</taxon>
        <taxon>ecological metagenomes</taxon>
    </lineage>
</organism>
<dbReference type="InterPro" id="IPR003141">
    <property type="entry name" value="Pol/His_phosphatase_N"/>
</dbReference>
<name>A0A0F9GX17_9ZZZZ</name>
<comment type="caution">
    <text evidence="2">The sequence shown here is derived from an EMBL/GenBank/DDBJ whole genome shotgun (WGS) entry which is preliminary data.</text>
</comment>
<feature type="non-terminal residue" evidence="2">
    <location>
        <position position="1"/>
    </location>
</feature>
<reference evidence="2" key="1">
    <citation type="journal article" date="2015" name="Nature">
        <title>Complex archaea that bridge the gap between prokaryotes and eukaryotes.</title>
        <authorList>
            <person name="Spang A."/>
            <person name="Saw J.H."/>
            <person name="Jorgensen S.L."/>
            <person name="Zaremba-Niedzwiedzka K."/>
            <person name="Martijn J."/>
            <person name="Lind A.E."/>
            <person name="van Eijk R."/>
            <person name="Schleper C."/>
            <person name="Guy L."/>
            <person name="Ettema T.J."/>
        </authorList>
    </citation>
    <scope>NUCLEOTIDE SEQUENCE</scope>
</reference>
<evidence type="ECO:0000259" key="1">
    <source>
        <dbReference type="SMART" id="SM00481"/>
    </source>
</evidence>
<dbReference type="InterPro" id="IPR052018">
    <property type="entry name" value="PHP_domain"/>
</dbReference>
<dbReference type="EMBL" id="LAZR01018732">
    <property type="protein sequence ID" value="KKL95216.1"/>
    <property type="molecule type" value="Genomic_DNA"/>
</dbReference>
<dbReference type="CDD" id="cd07432">
    <property type="entry name" value="PHP_HisPPase"/>
    <property type="match status" value="1"/>
</dbReference>
<dbReference type="PANTHER" id="PTHR42924">
    <property type="entry name" value="EXONUCLEASE"/>
    <property type="match status" value="1"/>
</dbReference>
<dbReference type="GO" id="GO:0035312">
    <property type="term" value="F:5'-3' DNA exonuclease activity"/>
    <property type="evidence" value="ECO:0007669"/>
    <property type="project" value="TreeGrafter"/>
</dbReference>
<protein>
    <recommendedName>
        <fullName evidence="1">Polymerase/histidinol phosphatase N-terminal domain-containing protein</fullName>
    </recommendedName>
</protein>
<dbReference type="SMART" id="SM00481">
    <property type="entry name" value="POLIIIAc"/>
    <property type="match status" value="1"/>
</dbReference>
<accession>A0A0F9GX17</accession>